<keyword evidence="5 7" id="KW-0143">Chaperone</keyword>
<dbReference type="EMBL" id="CP009888">
    <property type="protein sequence ID" value="AIY64784.1"/>
    <property type="molecule type" value="Genomic_DNA"/>
</dbReference>
<dbReference type="HAMAP" id="MF_01183">
    <property type="entry name" value="Chaperone_SurA"/>
    <property type="match status" value="1"/>
</dbReference>
<dbReference type="InterPro" id="IPR046357">
    <property type="entry name" value="PPIase_dom_sf"/>
</dbReference>
<dbReference type="Proteomes" id="UP000030341">
    <property type="component" value="Chromosome 1"/>
</dbReference>
<dbReference type="GO" id="GO:0030288">
    <property type="term" value="C:outer membrane-bounded periplasmic space"/>
    <property type="evidence" value="ECO:0007669"/>
    <property type="project" value="InterPro"/>
</dbReference>
<dbReference type="GO" id="GO:0006457">
    <property type="term" value="P:protein folding"/>
    <property type="evidence" value="ECO:0007669"/>
    <property type="project" value="UniProtKB-UniRule"/>
</dbReference>
<comment type="catalytic activity">
    <reaction evidence="7">
        <text>[protein]-peptidylproline (omega=180) = [protein]-peptidylproline (omega=0)</text>
        <dbReference type="Rhea" id="RHEA:16237"/>
        <dbReference type="Rhea" id="RHEA-COMP:10747"/>
        <dbReference type="Rhea" id="RHEA-COMP:10748"/>
        <dbReference type="ChEBI" id="CHEBI:83833"/>
        <dbReference type="ChEBI" id="CHEBI:83834"/>
        <dbReference type="EC" id="5.2.1.8"/>
    </reaction>
</comment>
<dbReference type="GO" id="GO:0042277">
    <property type="term" value="F:peptide binding"/>
    <property type="evidence" value="ECO:0007669"/>
    <property type="project" value="InterPro"/>
</dbReference>
<feature type="domain" description="PpiC" evidence="8">
    <location>
        <begin position="282"/>
        <end position="382"/>
    </location>
</feature>
<evidence type="ECO:0000259" key="8">
    <source>
        <dbReference type="PROSITE" id="PS50198"/>
    </source>
</evidence>
<dbReference type="STRING" id="1348114.OM33_06205"/>
<evidence type="ECO:0000256" key="3">
    <source>
        <dbReference type="ARBA" id="ARBA00022764"/>
    </source>
</evidence>
<dbReference type="AlphaFoldDB" id="A0A0A7EDU3"/>
<dbReference type="Gene3D" id="1.10.4030.10">
    <property type="entry name" value="Porin chaperone SurA, peptide-binding domain"/>
    <property type="match status" value="1"/>
</dbReference>
<evidence type="ECO:0000256" key="1">
    <source>
        <dbReference type="ARBA" id="ARBA00022729"/>
    </source>
</evidence>
<dbReference type="GO" id="GO:0051082">
    <property type="term" value="F:unfolded protein binding"/>
    <property type="evidence" value="ECO:0007669"/>
    <property type="project" value="UniProtKB-UniRule"/>
</dbReference>
<dbReference type="OrthoDB" id="14196at2"/>
<dbReference type="Pfam" id="PF00639">
    <property type="entry name" value="Rotamase"/>
    <property type="match status" value="2"/>
</dbReference>
<dbReference type="PANTHER" id="PTHR47637">
    <property type="entry name" value="CHAPERONE SURA"/>
    <property type="match status" value="1"/>
</dbReference>
<dbReference type="KEGG" id="pseo:OM33_06205"/>
<dbReference type="GO" id="GO:0043165">
    <property type="term" value="P:Gram-negative-bacterium-type cell outer membrane assembly"/>
    <property type="evidence" value="ECO:0007669"/>
    <property type="project" value="InterPro"/>
</dbReference>
<keyword evidence="2 7" id="KW-0677">Repeat</keyword>
<keyword evidence="3 7" id="KW-0574">Periplasm</keyword>
<keyword evidence="6 7" id="KW-0413">Isomerase</keyword>
<dbReference type="InterPro" id="IPR015391">
    <property type="entry name" value="SurA_N"/>
</dbReference>
<dbReference type="Gene3D" id="3.10.50.40">
    <property type="match status" value="2"/>
</dbReference>
<sequence precursor="true">MKLKRLMTAGVALLAFCQSAYSLTTLDSVAVKVNDGVILTSEVDALVNRVTNRSKESGQELPSETALRRQAIDKLIDQTLLLQMAERIGLRISDAQLDQTLTQMAGEQGATLDDMRRSLEASGDNFQTYREEIRNEMIASRTMRASVERRVYVSLQEVQNLLRILEQQGQTNEEYNVGHILIEIPEGSTAEEIKAQKDRAEAVIRLLNEGREFRQIAIASSGGAKALEGGQLGWMNINEMPTLFAEAVKGHKKGDIVGPLRSGAGFHIVKLQDVRGVEVVEAVELKVRHILVKPSIIVSEEKARSMLAGFVTDLKAGTADFGELAKEHSEDPGSALNGGAYDWTDPNSWVGEFKETALGLEKGQISEPFRTQYGWHIMELMDRRISDKTELVKQNRAHQMIFNRRFKEESFTFQRELREQAYIEVIEE</sequence>
<evidence type="ECO:0000256" key="4">
    <source>
        <dbReference type="ARBA" id="ARBA00023110"/>
    </source>
</evidence>
<evidence type="ECO:0000313" key="9">
    <source>
        <dbReference type="EMBL" id="AIY64784.1"/>
    </source>
</evidence>
<evidence type="ECO:0000256" key="7">
    <source>
        <dbReference type="HAMAP-Rule" id="MF_01183"/>
    </source>
</evidence>
<gene>
    <name evidence="7" type="primary">surA</name>
    <name evidence="9" type="ORF">OM33_06205</name>
</gene>
<dbReference type="SUPFAM" id="SSF54534">
    <property type="entry name" value="FKBP-like"/>
    <property type="match status" value="2"/>
</dbReference>
<dbReference type="GO" id="GO:0050821">
    <property type="term" value="P:protein stabilization"/>
    <property type="evidence" value="ECO:0007669"/>
    <property type="project" value="InterPro"/>
</dbReference>
<accession>A0A0A7EDU3</accession>
<dbReference type="NCBIfam" id="NF008038">
    <property type="entry name" value="PRK10770.1"/>
    <property type="match status" value="1"/>
</dbReference>
<evidence type="ECO:0000256" key="2">
    <source>
        <dbReference type="ARBA" id="ARBA00022737"/>
    </source>
</evidence>
<dbReference type="PROSITE" id="PS50198">
    <property type="entry name" value="PPIC_PPIASE_2"/>
    <property type="match status" value="2"/>
</dbReference>
<dbReference type="PANTHER" id="PTHR47637:SF1">
    <property type="entry name" value="CHAPERONE SURA"/>
    <property type="match status" value="1"/>
</dbReference>
<reference evidence="9 10" key="1">
    <citation type="submission" date="2014-11" db="EMBL/GenBank/DDBJ databases">
        <title>Complete Genome Sequence of Pseudoalteromonas sp. Strain OCN003 Isolated from Kaneohe Bay, Oahu, Hawaii.</title>
        <authorList>
            <person name="Beurmann S."/>
            <person name="Videau P."/>
            <person name="Ushijima B."/>
            <person name="Smith A.M."/>
            <person name="Aeby G.S."/>
            <person name="Callahan S.M."/>
            <person name="Belcaid M."/>
        </authorList>
    </citation>
    <scope>NUCLEOTIDE SEQUENCE [LARGE SCALE GENOMIC DNA]</scope>
    <source>
        <strain evidence="9 10">OCN003</strain>
    </source>
</reference>
<feature type="chain" id="PRO_5008984294" description="Chaperone SurA" evidence="7">
    <location>
        <begin position="21"/>
        <end position="428"/>
    </location>
</feature>
<dbReference type="InterPro" id="IPR050280">
    <property type="entry name" value="OMP_Chaperone_SurA"/>
</dbReference>
<evidence type="ECO:0000313" key="10">
    <source>
        <dbReference type="Proteomes" id="UP000030341"/>
    </source>
</evidence>
<comment type="function">
    <text evidence="7">Chaperone involved in the correct folding and assembly of outer membrane proteins. Recognizes specific patterns of aromatic residues and the orientation of their side chains, which are found more frequently in integral outer membrane proteins. May act in both early periplasmic and late outer membrane-associated steps of protein maturation.</text>
</comment>
<name>A0A0A7EDU3_9GAMM</name>
<dbReference type="Pfam" id="PF09312">
    <property type="entry name" value="SurA_N"/>
    <property type="match status" value="1"/>
</dbReference>
<keyword evidence="4 7" id="KW-0697">Rotamase</keyword>
<evidence type="ECO:0000256" key="6">
    <source>
        <dbReference type="ARBA" id="ARBA00023235"/>
    </source>
</evidence>
<feature type="signal peptide" evidence="7">
    <location>
        <begin position="1"/>
        <end position="20"/>
    </location>
</feature>
<dbReference type="EC" id="5.2.1.8" evidence="7"/>
<dbReference type="eggNOG" id="COG0760">
    <property type="taxonomic scope" value="Bacteria"/>
</dbReference>
<keyword evidence="1 7" id="KW-0732">Signal</keyword>
<dbReference type="GO" id="GO:0003755">
    <property type="term" value="F:peptidyl-prolyl cis-trans isomerase activity"/>
    <property type="evidence" value="ECO:0007669"/>
    <property type="project" value="UniProtKB-UniRule"/>
</dbReference>
<dbReference type="HOGENOM" id="CLU_034646_11_0_6"/>
<dbReference type="SUPFAM" id="SSF109998">
    <property type="entry name" value="Triger factor/SurA peptide-binding domain-like"/>
    <property type="match status" value="1"/>
</dbReference>
<dbReference type="InterPro" id="IPR027304">
    <property type="entry name" value="Trigger_fact/SurA_dom_sf"/>
</dbReference>
<feature type="domain" description="PpiC" evidence="8">
    <location>
        <begin position="172"/>
        <end position="273"/>
    </location>
</feature>
<proteinExistence type="inferred from homology"/>
<comment type="domain">
    <text evidence="7">The PPIase activity resides only in the second parvulin domain. The N-terminal region and the C-terminal tail are necessary and sufficient for the chaperone activity of SurA. The PPIase activity is dispensable for SurA to function as a chaperone. The N-terminal region and the C-terminal tail are also required for porin recognition.</text>
</comment>
<protein>
    <recommendedName>
        <fullName evidence="7">Chaperone SurA</fullName>
    </recommendedName>
    <alternativeName>
        <fullName evidence="7">Peptidyl-prolyl cis-trans isomerase SurA</fullName>
        <shortName evidence="7">PPIase SurA</shortName>
        <ecNumber evidence="7">5.2.1.8</ecNumber>
    </alternativeName>
    <alternativeName>
        <fullName evidence="7">Rotamase SurA</fullName>
    </alternativeName>
</protein>
<dbReference type="RefSeq" id="WP_038640088.1">
    <property type="nucleotide sequence ID" value="NZ_CP009888.1"/>
</dbReference>
<keyword evidence="10" id="KW-1185">Reference proteome</keyword>
<dbReference type="InterPro" id="IPR023034">
    <property type="entry name" value="PPIase_SurA"/>
</dbReference>
<comment type="subcellular location">
    <subcellularLocation>
        <location evidence="7">Periplasm</location>
    </subcellularLocation>
    <text evidence="7">Is capable of associating with the outer membrane.</text>
</comment>
<organism evidence="9 10">
    <name type="scientific">Pseudoalteromonas piratica</name>
    <dbReference type="NCBI Taxonomy" id="1348114"/>
    <lineage>
        <taxon>Bacteria</taxon>
        <taxon>Pseudomonadati</taxon>
        <taxon>Pseudomonadota</taxon>
        <taxon>Gammaproteobacteria</taxon>
        <taxon>Alteromonadales</taxon>
        <taxon>Pseudoalteromonadaceae</taxon>
        <taxon>Pseudoalteromonas</taxon>
    </lineage>
</organism>
<dbReference type="InterPro" id="IPR000297">
    <property type="entry name" value="PPIase_PpiC"/>
</dbReference>
<evidence type="ECO:0000256" key="5">
    <source>
        <dbReference type="ARBA" id="ARBA00023186"/>
    </source>
</evidence>